<dbReference type="EMBL" id="JABFTP020000103">
    <property type="protein sequence ID" value="KAL3276750.1"/>
    <property type="molecule type" value="Genomic_DNA"/>
</dbReference>
<accession>A0ABD2NDB0</accession>
<evidence type="ECO:0000313" key="3">
    <source>
        <dbReference type="Proteomes" id="UP001516400"/>
    </source>
</evidence>
<evidence type="ECO:0000256" key="1">
    <source>
        <dbReference type="SAM" id="SignalP"/>
    </source>
</evidence>
<organism evidence="2 3">
    <name type="scientific">Cryptolaemus montrouzieri</name>
    <dbReference type="NCBI Taxonomy" id="559131"/>
    <lineage>
        <taxon>Eukaryota</taxon>
        <taxon>Metazoa</taxon>
        <taxon>Ecdysozoa</taxon>
        <taxon>Arthropoda</taxon>
        <taxon>Hexapoda</taxon>
        <taxon>Insecta</taxon>
        <taxon>Pterygota</taxon>
        <taxon>Neoptera</taxon>
        <taxon>Endopterygota</taxon>
        <taxon>Coleoptera</taxon>
        <taxon>Polyphaga</taxon>
        <taxon>Cucujiformia</taxon>
        <taxon>Coccinelloidea</taxon>
        <taxon>Coccinellidae</taxon>
        <taxon>Scymninae</taxon>
        <taxon>Scymnini</taxon>
        <taxon>Cryptolaemus</taxon>
    </lineage>
</organism>
<feature type="signal peptide" evidence="1">
    <location>
        <begin position="1"/>
        <end position="24"/>
    </location>
</feature>
<reference evidence="2 3" key="1">
    <citation type="journal article" date="2021" name="BMC Biol.">
        <title>Horizontally acquired antibacterial genes associated with adaptive radiation of ladybird beetles.</title>
        <authorList>
            <person name="Li H.S."/>
            <person name="Tang X.F."/>
            <person name="Huang Y.H."/>
            <person name="Xu Z.Y."/>
            <person name="Chen M.L."/>
            <person name="Du X.Y."/>
            <person name="Qiu B.Y."/>
            <person name="Chen P.T."/>
            <person name="Zhang W."/>
            <person name="Slipinski A."/>
            <person name="Escalona H.E."/>
            <person name="Waterhouse R.M."/>
            <person name="Zwick A."/>
            <person name="Pang H."/>
        </authorList>
    </citation>
    <scope>NUCLEOTIDE SEQUENCE [LARGE SCALE GENOMIC DNA]</scope>
    <source>
        <strain evidence="2">SYSU2018</strain>
    </source>
</reference>
<name>A0ABD2NDB0_9CUCU</name>
<protein>
    <submittedName>
        <fullName evidence="2">Uncharacterized protein</fullName>
    </submittedName>
</protein>
<gene>
    <name evidence="2" type="ORF">HHI36_012120</name>
</gene>
<keyword evidence="1" id="KW-0732">Signal</keyword>
<proteinExistence type="predicted"/>
<keyword evidence="3" id="KW-1185">Reference proteome</keyword>
<evidence type="ECO:0000313" key="2">
    <source>
        <dbReference type="EMBL" id="KAL3276750.1"/>
    </source>
</evidence>
<feature type="chain" id="PRO_5044885204" evidence="1">
    <location>
        <begin position="25"/>
        <end position="141"/>
    </location>
</feature>
<comment type="caution">
    <text evidence="2">The sequence shown here is derived from an EMBL/GenBank/DDBJ whole genome shotgun (WGS) entry which is preliminary data.</text>
</comment>
<sequence>MSVMFLPYILISAVIIGVADLVPAQQFTYTGGIKSDVIVTRWNPTTNKTSGKLIEEEQPGWMRRQLMNFGKVASRVGNLMGSHASKISTALDKVCEVIKTLIPLLAAICNVGQFGFCAATNDAPVQLSAAISPAMLTDLDR</sequence>
<dbReference type="AlphaFoldDB" id="A0ABD2NDB0"/>
<dbReference type="Proteomes" id="UP001516400">
    <property type="component" value="Unassembled WGS sequence"/>
</dbReference>